<dbReference type="Pfam" id="PF20332">
    <property type="entry name" value="DUF6627"/>
    <property type="match status" value="1"/>
</dbReference>
<reference evidence="3 4" key="1">
    <citation type="submission" date="2024-08" db="EMBL/GenBank/DDBJ databases">
        <title>Sulfate-reducing bacteria isolated from formation water of the oil field in Kazakhstan and description of Pseudodesulfovibrio sp.</title>
        <authorList>
            <person name="Bidzhieva S.K."/>
            <person name="Tourova T.P."/>
            <person name="Grouzdev D.S."/>
            <person name="Beletsky A.V."/>
            <person name="Sokolova D.S."/>
            <person name="Samigullina S.R."/>
            <person name="Poltaraus A.B."/>
            <person name="Avtukh A.N."/>
            <person name="Tereshina V.M."/>
            <person name="Zhaparov N.S."/>
            <person name="Mardanov A.V."/>
            <person name="Nazina T.N."/>
        </authorList>
    </citation>
    <scope>NUCLEOTIDE SEQUENCE [LARGE SCALE GENOMIC DNA]</scope>
    <source>
        <strain evidence="3 4">9FUS</strain>
    </source>
</reference>
<evidence type="ECO:0000256" key="1">
    <source>
        <dbReference type="SAM" id="Phobius"/>
    </source>
</evidence>
<feature type="chain" id="PRO_5046829711" evidence="2">
    <location>
        <begin position="28"/>
        <end position="133"/>
    </location>
</feature>
<dbReference type="Proteomes" id="UP001568698">
    <property type="component" value="Unassembled WGS sequence"/>
</dbReference>
<keyword evidence="2" id="KW-0732">Signal</keyword>
<dbReference type="InterPro" id="IPR046735">
    <property type="entry name" value="PA2779-like"/>
</dbReference>
<gene>
    <name evidence="3" type="ORF">AB6M95_18170</name>
</gene>
<keyword evidence="1" id="KW-0472">Membrane</keyword>
<sequence length="133" mass="14270">MYNKFSRIVCLTVVISLLVLNVATARAGLVSTEASMAASRNADNRAMVLAQLQRDDVRQVLESKGLSVSEVEQRVSALSDAEINRIADRMNDMPAGGSFLGVLVGAALLVFIILLITDMAGATDVFPFVKKVK</sequence>
<accession>A0ABV4K6T2</accession>
<keyword evidence="1" id="KW-0812">Transmembrane</keyword>
<evidence type="ECO:0000313" key="3">
    <source>
        <dbReference type="EMBL" id="MEZ7198679.1"/>
    </source>
</evidence>
<keyword evidence="4" id="KW-1185">Reference proteome</keyword>
<feature type="transmembrane region" description="Helical" evidence="1">
    <location>
        <begin position="99"/>
        <end position="121"/>
    </location>
</feature>
<evidence type="ECO:0000256" key="2">
    <source>
        <dbReference type="SAM" id="SignalP"/>
    </source>
</evidence>
<organism evidence="3 4">
    <name type="scientific">Pseudodesulfovibrio karagichevae</name>
    <dbReference type="NCBI Taxonomy" id="3239305"/>
    <lineage>
        <taxon>Bacteria</taxon>
        <taxon>Pseudomonadati</taxon>
        <taxon>Thermodesulfobacteriota</taxon>
        <taxon>Desulfovibrionia</taxon>
        <taxon>Desulfovibrionales</taxon>
        <taxon>Desulfovibrionaceae</taxon>
    </lineage>
</organism>
<keyword evidence="1" id="KW-1133">Transmembrane helix</keyword>
<protein>
    <submittedName>
        <fullName evidence="3">PA2779 family protein</fullName>
    </submittedName>
</protein>
<evidence type="ECO:0000313" key="4">
    <source>
        <dbReference type="Proteomes" id="UP001568698"/>
    </source>
</evidence>
<comment type="caution">
    <text evidence="3">The sequence shown here is derived from an EMBL/GenBank/DDBJ whole genome shotgun (WGS) entry which is preliminary data.</text>
</comment>
<proteinExistence type="predicted"/>
<dbReference type="RefSeq" id="WP_371388164.1">
    <property type="nucleotide sequence ID" value="NZ_JBGLYH010000086.1"/>
</dbReference>
<name>A0ABV4K6T2_9BACT</name>
<dbReference type="EMBL" id="JBGLYH010000086">
    <property type="protein sequence ID" value="MEZ7198679.1"/>
    <property type="molecule type" value="Genomic_DNA"/>
</dbReference>
<dbReference type="InterPro" id="IPR016924">
    <property type="entry name" value="UCP029543"/>
</dbReference>
<feature type="signal peptide" evidence="2">
    <location>
        <begin position="1"/>
        <end position="27"/>
    </location>
</feature>
<dbReference type="PIRSF" id="PIRSF029543">
    <property type="entry name" value="UCP029543"/>
    <property type="match status" value="1"/>
</dbReference>
<dbReference type="NCBIfam" id="NF033919">
    <property type="entry name" value="PA2779_fam"/>
    <property type="match status" value="1"/>
</dbReference>